<dbReference type="EMBL" id="FOVD01000009">
    <property type="protein sequence ID" value="SFN84534.1"/>
    <property type="molecule type" value="Genomic_DNA"/>
</dbReference>
<evidence type="ECO:0000256" key="1">
    <source>
        <dbReference type="SAM" id="Phobius"/>
    </source>
</evidence>
<keyword evidence="3" id="KW-1185">Reference proteome</keyword>
<accession>A0A1I5CCC2</accession>
<evidence type="ECO:0000313" key="3">
    <source>
        <dbReference type="Proteomes" id="UP000198769"/>
    </source>
</evidence>
<reference evidence="3" key="1">
    <citation type="submission" date="2016-10" db="EMBL/GenBank/DDBJ databases">
        <authorList>
            <person name="Varghese N."/>
            <person name="Submissions S."/>
        </authorList>
    </citation>
    <scope>NUCLEOTIDE SEQUENCE [LARGE SCALE GENOMIC DNA]</scope>
    <source>
        <strain evidence="3">DSM 25575</strain>
    </source>
</reference>
<dbReference type="AlphaFoldDB" id="A0A1I5CCC2"/>
<organism evidence="2 3">
    <name type="scientific">Chryseobacterium oleae</name>
    <dbReference type="NCBI Taxonomy" id="491207"/>
    <lineage>
        <taxon>Bacteria</taxon>
        <taxon>Pseudomonadati</taxon>
        <taxon>Bacteroidota</taxon>
        <taxon>Flavobacteriia</taxon>
        <taxon>Flavobacteriales</taxon>
        <taxon>Weeksellaceae</taxon>
        <taxon>Chryseobacterium group</taxon>
        <taxon>Chryseobacterium</taxon>
    </lineage>
</organism>
<feature type="transmembrane region" description="Helical" evidence="1">
    <location>
        <begin position="31"/>
        <end position="53"/>
    </location>
</feature>
<protein>
    <submittedName>
        <fullName evidence="2">Uncharacterized protein</fullName>
    </submittedName>
</protein>
<gene>
    <name evidence="2" type="ORF">SAMN05421594_4440</name>
</gene>
<keyword evidence="1" id="KW-0812">Transmembrane</keyword>
<keyword evidence="1" id="KW-0472">Membrane</keyword>
<dbReference type="Proteomes" id="UP000198769">
    <property type="component" value="Unassembled WGS sequence"/>
</dbReference>
<sequence length="58" mass="6802">MKPHLIVFAVLIAAFIAYNFFFRIEDDRLNTIVNIILASILFGYISFMAYSLLRKMKK</sequence>
<proteinExistence type="predicted"/>
<dbReference type="RefSeq" id="WP_165571917.1">
    <property type="nucleotide sequence ID" value="NZ_FOVD01000009.1"/>
</dbReference>
<name>A0A1I5CCC2_CHROL</name>
<keyword evidence="1" id="KW-1133">Transmembrane helix</keyword>
<evidence type="ECO:0000313" key="2">
    <source>
        <dbReference type="EMBL" id="SFN84534.1"/>
    </source>
</evidence>